<sequence length="218" mass="26095">MNKIPIYFFPGMSSTSLIFERLEWDTTRFELHFLEWLPCEKKESLLAYTKKYIPLIQHNNPILVGVSFGGIIAQELMKLIDVQKVIIISSVRTNKEFPRRFKWAKYTRLYKLIPTHGIEFLLRMIERYGNDKQKKRVTLYNRYLSVRDPHYLNWCIQAVLTWDQTEELDHVIHIHGTKDEIFPFKNVRNAIEVQGGTHAMIIVKYKWFNQHLEKIILK</sequence>
<dbReference type="InterPro" id="IPR029058">
    <property type="entry name" value="AB_hydrolase_fold"/>
</dbReference>
<reference evidence="1 2" key="1">
    <citation type="submission" date="2018-06" db="EMBL/GenBank/DDBJ databases">
        <authorList>
            <consortium name="Pathogen Informatics"/>
            <person name="Doyle S."/>
        </authorList>
    </citation>
    <scope>NUCLEOTIDE SEQUENCE [LARGE SCALE GENOMIC DNA]</scope>
    <source>
        <strain evidence="1 2">NCTC11179</strain>
    </source>
</reference>
<evidence type="ECO:0000313" key="1">
    <source>
        <dbReference type="EMBL" id="STZ70130.1"/>
    </source>
</evidence>
<keyword evidence="1" id="KW-0378">Hydrolase</keyword>
<dbReference type="EMBL" id="UGQL01000002">
    <property type="protein sequence ID" value="STZ70130.1"/>
    <property type="molecule type" value="Genomic_DNA"/>
</dbReference>
<dbReference type="AlphaFoldDB" id="A0A378U6N0"/>
<dbReference type="GO" id="GO:0016787">
    <property type="term" value="F:hydrolase activity"/>
    <property type="evidence" value="ECO:0007669"/>
    <property type="project" value="UniProtKB-KW"/>
</dbReference>
<name>A0A378U6N0_MYROD</name>
<gene>
    <name evidence="1" type="ORF">NCTC11179_03663</name>
</gene>
<dbReference type="RefSeq" id="WP_115092685.1">
    <property type="nucleotide sequence ID" value="NZ_CP068107.1"/>
</dbReference>
<keyword evidence="2" id="KW-1185">Reference proteome</keyword>
<evidence type="ECO:0000313" key="2">
    <source>
        <dbReference type="Proteomes" id="UP000255024"/>
    </source>
</evidence>
<dbReference type="Gene3D" id="3.40.50.1820">
    <property type="entry name" value="alpha/beta hydrolase"/>
    <property type="match status" value="1"/>
</dbReference>
<accession>A0A378U6N0</accession>
<dbReference type="SUPFAM" id="SSF53474">
    <property type="entry name" value="alpha/beta-Hydrolases"/>
    <property type="match status" value="1"/>
</dbReference>
<dbReference type="Proteomes" id="UP000255024">
    <property type="component" value="Unassembled WGS sequence"/>
</dbReference>
<proteinExistence type="predicted"/>
<organism evidence="1 2">
    <name type="scientific">Myroides odoratus</name>
    <name type="common">Flavobacterium odoratum</name>
    <dbReference type="NCBI Taxonomy" id="256"/>
    <lineage>
        <taxon>Bacteria</taxon>
        <taxon>Pseudomonadati</taxon>
        <taxon>Bacteroidota</taxon>
        <taxon>Flavobacteriia</taxon>
        <taxon>Flavobacteriales</taxon>
        <taxon>Flavobacteriaceae</taxon>
        <taxon>Myroides</taxon>
    </lineage>
</organism>
<protein>
    <submittedName>
        <fullName evidence="1">Alpha/beta hydrolase family</fullName>
    </submittedName>
</protein>